<reference evidence="3" key="1">
    <citation type="submission" date="2025-08" db="UniProtKB">
        <authorList>
            <consortium name="Ensembl"/>
        </authorList>
    </citation>
    <scope>IDENTIFICATION</scope>
</reference>
<name>A0A3Q3DM80_HIPCM</name>
<dbReference type="AlphaFoldDB" id="A0A3Q3DM80"/>
<reference evidence="3" key="2">
    <citation type="submission" date="2025-09" db="UniProtKB">
        <authorList>
            <consortium name="Ensembl"/>
        </authorList>
    </citation>
    <scope>IDENTIFICATION</scope>
</reference>
<keyword evidence="4" id="KW-1185">Reference proteome</keyword>
<organism evidence="3 4">
    <name type="scientific">Hippocampus comes</name>
    <name type="common">Tiger tail seahorse</name>
    <dbReference type="NCBI Taxonomy" id="109280"/>
    <lineage>
        <taxon>Eukaryota</taxon>
        <taxon>Metazoa</taxon>
        <taxon>Chordata</taxon>
        <taxon>Craniata</taxon>
        <taxon>Vertebrata</taxon>
        <taxon>Euteleostomi</taxon>
        <taxon>Actinopterygii</taxon>
        <taxon>Neopterygii</taxon>
        <taxon>Teleostei</taxon>
        <taxon>Neoteleostei</taxon>
        <taxon>Acanthomorphata</taxon>
        <taxon>Syngnathiaria</taxon>
        <taxon>Syngnathiformes</taxon>
        <taxon>Syngnathoidei</taxon>
        <taxon>Syngnathidae</taxon>
        <taxon>Hippocampus</taxon>
    </lineage>
</organism>
<evidence type="ECO:0000313" key="4">
    <source>
        <dbReference type="Proteomes" id="UP000264820"/>
    </source>
</evidence>
<feature type="coiled-coil region" evidence="1">
    <location>
        <begin position="85"/>
        <end position="119"/>
    </location>
</feature>
<feature type="region of interest" description="Disordered" evidence="2">
    <location>
        <begin position="141"/>
        <end position="183"/>
    </location>
</feature>
<dbReference type="OrthoDB" id="8721206at2759"/>
<feature type="region of interest" description="Disordered" evidence="2">
    <location>
        <begin position="1"/>
        <end position="24"/>
    </location>
</feature>
<evidence type="ECO:0000313" key="3">
    <source>
        <dbReference type="Ensembl" id="ENSHCOP00000015660.1"/>
    </source>
</evidence>
<dbReference type="PANTHER" id="PTHR16477">
    <property type="entry name" value="COILED-COIL DOMAIN-CONTAINING PROTEIN 106"/>
    <property type="match status" value="1"/>
</dbReference>
<dbReference type="KEGG" id="hcq:109515369"/>
<dbReference type="OMA" id="FRAPRIK"/>
<dbReference type="RefSeq" id="XP_019724664.1">
    <property type="nucleotide sequence ID" value="XM_019869105.1"/>
</dbReference>
<dbReference type="GeneTree" id="ENSGT00390000013183"/>
<dbReference type="InterPro" id="IPR031591">
    <property type="entry name" value="CCDC106"/>
</dbReference>
<proteinExistence type="predicted"/>
<dbReference type="Ensembl" id="ENSHCOT00000023635.1">
    <property type="protein sequence ID" value="ENSHCOP00000015660.1"/>
    <property type="gene ID" value="ENSHCOG00000019330.1"/>
</dbReference>
<dbReference type="GeneID" id="109515369"/>
<feature type="compositionally biased region" description="Basic and acidic residues" evidence="2">
    <location>
        <begin position="141"/>
        <end position="158"/>
    </location>
</feature>
<dbReference type="GO" id="GO:0005654">
    <property type="term" value="C:nucleoplasm"/>
    <property type="evidence" value="ECO:0007669"/>
    <property type="project" value="TreeGrafter"/>
</dbReference>
<protein>
    <submittedName>
        <fullName evidence="3">Coiled-coil domain containing 106a</fullName>
    </submittedName>
</protein>
<evidence type="ECO:0000256" key="2">
    <source>
        <dbReference type="SAM" id="MobiDB-lite"/>
    </source>
</evidence>
<keyword evidence="1" id="KW-0175">Coiled coil</keyword>
<sequence length="400" mass="45416">MLVMDNGRRSDAAATSKKHLGTPQPQILKNEDRYEVAMPLEESNFEQQAGFFNQSGQNFEESAPSAGPSHVSSSYMVITNLRTQLQISVEKNSWLQKRIEDLEEERDFLRCQLDCFISSTKSQRQDRGQYSDGYESRRFTWRGRREDDRPSEQEKTDSPHFPSRQFIQRRPAAPPAAPSKNLVSNPVSNQMASMNALFSPSHSAALLQGLSTASVSGGDATRATRSLMNDVNGHRNLRADSLSLLGESDEYLEHDGFLEEAEMISGEGAMQDPTDSNKQHLKRRRIFRGLRERQRVKDAAGVLFRYKKILLTYQRLKNMSKAFQIHGVDRNTVASTTPIAELLLVAPEKVAVVGEFDPSKEKLLDYARRCYTALDEETRSRVQALKKNNLLLPISYRFRH</sequence>
<evidence type="ECO:0000256" key="1">
    <source>
        <dbReference type="SAM" id="Coils"/>
    </source>
</evidence>
<dbReference type="Proteomes" id="UP000264820">
    <property type="component" value="Unplaced"/>
</dbReference>
<accession>A0A3Q3DM80</accession>
<dbReference type="Pfam" id="PF15794">
    <property type="entry name" value="CCDC106"/>
    <property type="match status" value="2"/>
</dbReference>
<feature type="compositionally biased region" description="Basic and acidic residues" evidence="2">
    <location>
        <begin position="1"/>
        <end position="11"/>
    </location>
</feature>
<dbReference type="PANTHER" id="PTHR16477:SF3">
    <property type="entry name" value="COILED-COIL DOMAIN CONTAINING 106B ISOFORM 1-RELATED"/>
    <property type="match status" value="1"/>
</dbReference>